<proteinExistence type="predicted"/>
<dbReference type="Proteomes" id="UP001222325">
    <property type="component" value="Unassembled WGS sequence"/>
</dbReference>
<gene>
    <name evidence="1" type="ORF">B0H15DRAFT_458571</name>
</gene>
<evidence type="ECO:0000313" key="1">
    <source>
        <dbReference type="EMBL" id="KAJ7100681.1"/>
    </source>
</evidence>
<comment type="caution">
    <text evidence="1">The sequence shown here is derived from an EMBL/GenBank/DDBJ whole genome shotgun (WGS) entry which is preliminary data.</text>
</comment>
<keyword evidence="2" id="KW-1185">Reference proteome</keyword>
<evidence type="ECO:0000313" key="2">
    <source>
        <dbReference type="Proteomes" id="UP001222325"/>
    </source>
</evidence>
<organism evidence="1 2">
    <name type="scientific">Mycena belliarum</name>
    <dbReference type="NCBI Taxonomy" id="1033014"/>
    <lineage>
        <taxon>Eukaryota</taxon>
        <taxon>Fungi</taxon>
        <taxon>Dikarya</taxon>
        <taxon>Basidiomycota</taxon>
        <taxon>Agaricomycotina</taxon>
        <taxon>Agaricomycetes</taxon>
        <taxon>Agaricomycetidae</taxon>
        <taxon>Agaricales</taxon>
        <taxon>Marasmiineae</taxon>
        <taxon>Mycenaceae</taxon>
        <taxon>Mycena</taxon>
    </lineage>
</organism>
<dbReference type="EMBL" id="JARJCN010000005">
    <property type="protein sequence ID" value="KAJ7100681.1"/>
    <property type="molecule type" value="Genomic_DNA"/>
</dbReference>
<accession>A0AAD6XXZ0</accession>
<dbReference type="AlphaFoldDB" id="A0AAD6XXZ0"/>
<sequence>MKQTAPDQDSSDDEPTKFPFHIVRHSPARVRFGRRRTGRCTLGLRGAGYIRGETVMTVMTLRERDSGAVQAITCVEVIDEALGEAVARCVCKTCSWIVVAGCYGAVGQRVASAVHLRTAEADRAFAGSPTPLVIHHDVSSQDAANQIIAIHRPSRGGEFGCPKRCGSGSLRRMALGVRIGWLVSNEFIVERPPGKDRPCAERRSPIHRPT</sequence>
<reference evidence="1" key="1">
    <citation type="submission" date="2023-03" db="EMBL/GenBank/DDBJ databases">
        <title>Massive genome expansion in bonnet fungi (Mycena s.s.) driven by repeated elements and novel gene families across ecological guilds.</title>
        <authorList>
            <consortium name="Lawrence Berkeley National Laboratory"/>
            <person name="Harder C.B."/>
            <person name="Miyauchi S."/>
            <person name="Viragh M."/>
            <person name="Kuo A."/>
            <person name="Thoen E."/>
            <person name="Andreopoulos B."/>
            <person name="Lu D."/>
            <person name="Skrede I."/>
            <person name="Drula E."/>
            <person name="Henrissat B."/>
            <person name="Morin E."/>
            <person name="Kohler A."/>
            <person name="Barry K."/>
            <person name="LaButti K."/>
            <person name="Morin E."/>
            <person name="Salamov A."/>
            <person name="Lipzen A."/>
            <person name="Mereny Z."/>
            <person name="Hegedus B."/>
            <person name="Baldrian P."/>
            <person name="Stursova M."/>
            <person name="Weitz H."/>
            <person name="Taylor A."/>
            <person name="Grigoriev I.V."/>
            <person name="Nagy L.G."/>
            <person name="Martin F."/>
            <person name="Kauserud H."/>
        </authorList>
    </citation>
    <scope>NUCLEOTIDE SEQUENCE</scope>
    <source>
        <strain evidence="1">CBHHK173m</strain>
    </source>
</reference>
<name>A0AAD6XXZ0_9AGAR</name>
<protein>
    <submittedName>
        <fullName evidence="1">Uncharacterized protein</fullName>
    </submittedName>
</protein>